<dbReference type="RefSeq" id="WP_263004185.1">
    <property type="nucleotide sequence ID" value="NZ_JAOTEM010000004.1"/>
</dbReference>
<proteinExistence type="inferred from homology"/>
<dbReference type="Pfam" id="PF01229">
    <property type="entry name" value="Glyco_hydro_39"/>
    <property type="match status" value="1"/>
</dbReference>
<keyword evidence="3" id="KW-0326">Glycosidase</keyword>
<dbReference type="SUPFAM" id="SSF51445">
    <property type="entry name" value="(Trans)glycosidases"/>
    <property type="match status" value="1"/>
</dbReference>
<dbReference type="Gene3D" id="3.20.20.80">
    <property type="entry name" value="Glycosidases"/>
    <property type="match status" value="1"/>
</dbReference>
<dbReference type="Proteomes" id="UP001208649">
    <property type="component" value="Unassembled WGS sequence"/>
</dbReference>
<keyword evidence="6" id="KW-1185">Reference proteome</keyword>
<reference evidence="6" key="1">
    <citation type="submission" date="2023-07" db="EMBL/GenBank/DDBJ databases">
        <title>Chryseobacterium sp. strain PBS4-4 Genome sequencing and assembly.</title>
        <authorList>
            <person name="Jung Y."/>
        </authorList>
    </citation>
    <scope>NUCLEOTIDE SEQUENCE [LARGE SCALE GENOMIC DNA]</scope>
    <source>
        <strain evidence="6">PBS4-4</strain>
    </source>
</reference>
<evidence type="ECO:0000256" key="2">
    <source>
        <dbReference type="ARBA" id="ARBA00022801"/>
    </source>
</evidence>
<evidence type="ECO:0000313" key="6">
    <source>
        <dbReference type="Proteomes" id="UP001208649"/>
    </source>
</evidence>
<name>A0ABT2W8Y6_9FLAO</name>
<dbReference type="InterPro" id="IPR017853">
    <property type="entry name" value="GH"/>
</dbReference>
<protein>
    <recommendedName>
        <fullName evidence="4">Glycosyl hydrolases family 39 N-terminal catalytic domain-containing protein</fullName>
    </recommendedName>
</protein>
<dbReference type="InterPro" id="IPR018087">
    <property type="entry name" value="Glyco_hydro_5_CS"/>
</dbReference>
<evidence type="ECO:0000256" key="3">
    <source>
        <dbReference type="ARBA" id="ARBA00023295"/>
    </source>
</evidence>
<evidence type="ECO:0000256" key="1">
    <source>
        <dbReference type="ARBA" id="ARBA00008875"/>
    </source>
</evidence>
<evidence type="ECO:0000259" key="4">
    <source>
        <dbReference type="Pfam" id="PF01229"/>
    </source>
</evidence>
<organism evidence="5 6">
    <name type="scientific">Chryseobacterium edaphi</name>
    <dbReference type="NCBI Taxonomy" id="2976532"/>
    <lineage>
        <taxon>Bacteria</taxon>
        <taxon>Pseudomonadati</taxon>
        <taxon>Bacteroidota</taxon>
        <taxon>Flavobacteriia</taxon>
        <taxon>Flavobacteriales</taxon>
        <taxon>Weeksellaceae</taxon>
        <taxon>Chryseobacterium group</taxon>
        <taxon>Chryseobacterium</taxon>
    </lineage>
</organism>
<dbReference type="PROSITE" id="PS00659">
    <property type="entry name" value="GLYCOSYL_HYDROL_F5"/>
    <property type="match status" value="1"/>
</dbReference>
<comment type="similarity">
    <text evidence="1">Belongs to the glycosyl hydrolase 39 family.</text>
</comment>
<dbReference type="EMBL" id="JAOTEM010000004">
    <property type="protein sequence ID" value="MCU7618678.1"/>
    <property type="molecule type" value="Genomic_DNA"/>
</dbReference>
<evidence type="ECO:0000313" key="5">
    <source>
        <dbReference type="EMBL" id="MCU7618678.1"/>
    </source>
</evidence>
<sequence length="434" mass="50166">MQKIKWIYLIFIIICYSNTNCQNLSTNTITVDLSVKSKKKQSVAGFLHFNELEQLQNNISILKPKYWRFGAKLKEHTPKRKIQVDLLLKKNIVPIIVLSDIYDEEHWYKEKGGWIRPSDNGKPFTQLVSSLYKELGNKVVFDVWNEPNSKEVWGGTREEFFKTFKVAHDALRNSVDGKNAKITGPSISAYDKEYLLAFLDYCNKNNIQLDILNWHDLGNQQDAIRLKENIKEARELLKKYPKLGVKQIYIPEIVGLDEQFNPLTAFAYLNSLEESNAFGGCKACWDNPANKGENSCWNNSMDGILNADGKPRASWWLYKYYAESLEKRLVSKTDSKEFISNSYINKDNNFCLLMGNLSDKNYGTFKVFLKNIDDAKQFQNKSFKLYEITNKESAALEKPYLISQGKILLKNKSISLVLKNLKAKNLYYLVISKN</sequence>
<dbReference type="InterPro" id="IPR049166">
    <property type="entry name" value="GH39_cat"/>
</dbReference>
<keyword evidence="2" id="KW-0378">Hydrolase</keyword>
<gene>
    <name evidence="5" type="ORF">NZ698_15895</name>
</gene>
<accession>A0ABT2W8Y6</accession>
<feature type="domain" description="Glycosyl hydrolases family 39 N-terminal catalytic" evidence="4">
    <location>
        <begin position="137"/>
        <end position="232"/>
    </location>
</feature>
<comment type="caution">
    <text evidence="5">The sequence shown here is derived from an EMBL/GenBank/DDBJ whole genome shotgun (WGS) entry which is preliminary data.</text>
</comment>